<protein>
    <submittedName>
        <fullName evidence="2">Uncharacterized protein</fullName>
    </submittedName>
</protein>
<accession>A0A6N2L1M6</accession>
<proteinExistence type="predicted"/>
<evidence type="ECO:0000256" key="1">
    <source>
        <dbReference type="SAM" id="MobiDB-lite"/>
    </source>
</evidence>
<organism evidence="2">
    <name type="scientific">Salix viminalis</name>
    <name type="common">Common osier</name>
    <name type="synonym">Basket willow</name>
    <dbReference type="NCBI Taxonomy" id="40686"/>
    <lineage>
        <taxon>Eukaryota</taxon>
        <taxon>Viridiplantae</taxon>
        <taxon>Streptophyta</taxon>
        <taxon>Embryophyta</taxon>
        <taxon>Tracheophyta</taxon>
        <taxon>Spermatophyta</taxon>
        <taxon>Magnoliopsida</taxon>
        <taxon>eudicotyledons</taxon>
        <taxon>Gunneridae</taxon>
        <taxon>Pentapetalae</taxon>
        <taxon>rosids</taxon>
        <taxon>fabids</taxon>
        <taxon>Malpighiales</taxon>
        <taxon>Salicaceae</taxon>
        <taxon>Saliceae</taxon>
        <taxon>Salix</taxon>
    </lineage>
</organism>
<reference evidence="2" key="1">
    <citation type="submission" date="2019-03" db="EMBL/GenBank/DDBJ databases">
        <authorList>
            <person name="Mank J."/>
            <person name="Almeida P."/>
        </authorList>
    </citation>
    <scope>NUCLEOTIDE SEQUENCE</scope>
    <source>
        <strain evidence="2">78183</strain>
    </source>
</reference>
<feature type="compositionally biased region" description="Polar residues" evidence="1">
    <location>
        <begin position="1"/>
        <end position="16"/>
    </location>
</feature>
<dbReference type="AlphaFoldDB" id="A0A6N2L1M6"/>
<sequence length="98" mass="10975">MATQMSPVGSNHSSPTRKPPFPTSTPSALPIVELQSVNSSTSEPCRDVLQRLKGNIHCMAKKAKEKMQMRSVGALLPFTSRDDDDFFSYLEMHLRQDH</sequence>
<feature type="region of interest" description="Disordered" evidence="1">
    <location>
        <begin position="1"/>
        <end position="27"/>
    </location>
</feature>
<gene>
    <name evidence="2" type="ORF">SVIM_LOCUS168018</name>
</gene>
<evidence type="ECO:0000313" key="2">
    <source>
        <dbReference type="EMBL" id="VFU34709.1"/>
    </source>
</evidence>
<name>A0A6N2L1M6_SALVM</name>
<dbReference type="EMBL" id="CAADRP010001046">
    <property type="protein sequence ID" value="VFU34709.1"/>
    <property type="molecule type" value="Genomic_DNA"/>
</dbReference>